<proteinExistence type="predicted"/>
<dbReference type="SUPFAM" id="SSF52833">
    <property type="entry name" value="Thioredoxin-like"/>
    <property type="match status" value="1"/>
</dbReference>
<keyword evidence="1" id="KW-1133">Transmembrane helix</keyword>
<dbReference type="InterPro" id="IPR000866">
    <property type="entry name" value="AhpC/TSA"/>
</dbReference>
<keyword evidence="4" id="KW-1185">Reference proteome</keyword>
<protein>
    <submittedName>
        <fullName evidence="3">AhpC/TSA family protein</fullName>
    </submittedName>
</protein>
<sequence>MKKLIIIIITFILIISFFIGGVISIIFKFKEKAHSKEKVRLPKITLTDLENNKISFNKLSQPTILLFFLPQSKSCQEELGILKKFKNQYPKLNILAIAIGNIDRKKIQELINQSEINYPIIIDKKVKLTEKLSVTAIPTLVFYNPYDKPFIIVGLKEEAELEKLLKEHLTSLSL</sequence>
<dbReference type="InterPro" id="IPR013766">
    <property type="entry name" value="Thioredoxin_domain"/>
</dbReference>
<dbReference type="AlphaFoldDB" id="A0A4R8H2Q2"/>
<dbReference type="GO" id="GO:0016491">
    <property type="term" value="F:oxidoreductase activity"/>
    <property type="evidence" value="ECO:0007669"/>
    <property type="project" value="InterPro"/>
</dbReference>
<dbReference type="EMBL" id="SOEG01000024">
    <property type="protein sequence ID" value="TDX48913.1"/>
    <property type="molecule type" value="Genomic_DNA"/>
</dbReference>
<dbReference type="Pfam" id="PF00578">
    <property type="entry name" value="AhpC-TSA"/>
    <property type="match status" value="1"/>
</dbReference>
<dbReference type="Gene3D" id="3.40.30.10">
    <property type="entry name" value="Glutaredoxin"/>
    <property type="match status" value="1"/>
</dbReference>
<comment type="caution">
    <text evidence="3">The sequence shown here is derived from an EMBL/GenBank/DDBJ whole genome shotgun (WGS) entry which is preliminary data.</text>
</comment>
<evidence type="ECO:0000313" key="3">
    <source>
        <dbReference type="EMBL" id="TDX48913.1"/>
    </source>
</evidence>
<evidence type="ECO:0000259" key="2">
    <source>
        <dbReference type="PROSITE" id="PS51352"/>
    </source>
</evidence>
<dbReference type="RefSeq" id="WP_134117797.1">
    <property type="nucleotide sequence ID" value="NZ_SOEG01000024.1"/>
</dbReference>
<evidence type="ECO:0000313" key="4">
    <source>
        <dbReference type="Proteomes" id="UP000295832"/>
    </source>
</evidence>
<accession>A0A4R8H2Q2</accession>
<gene>
    <name evidence="3" type="ORF">C7959_12424</name>
</gene>
<dbReference type="PROSITE" id="PS51352">
    <property type="entry name" value="THIOREDOXIN_2"/>
    <property type="match status" value="1"/>
</dbReference>
<dbReference type="Proteomes" id="UP000295832">
    <property type="component" value="Unassembled WGS sequence"/>
</dbReference>
<dbReference type="STRING" id="926561.GCA_000379025_02066"/>
<dbReference type="GO" id="GO:0016209">
    <property type="term" value="F:antioxidant activity"/>
    <property type="evidence" value="ECO:0007669"/>
    <property type="project" value="InterPro"/>
</dbReference>
<name>A0A4R8H2Q2_9FIRM</name>
<evidence type="ECO:0000256" key="1">
    <source>
        <dbReference type="SAM" id="Phobius"/>
    </source>
</evidence>
<organism evidence="3 4">
    <name type="scientific">Orenia marismortui</name>
    <dbReference type="NCBI Taxonomy" id="46469"/>
    <lineage>
        <taxon>Bacteria</taxon>
        <taxon>Bacillati</taxon>
        <taxon>Bacillota</taxon>
        <taxon>Clostridia</taxon>
        <taxon>Halanaerobiales</taxon>
        <taxon>Halobacteroidaceae</taxon>
        <taxon>Orenia</taxon>
    </lineage>
</organism>
<reference evidence="3 4" key="1">
    <citation type="submission" date="2019-03" db="EMBL/GenBank/DDBJ databases">
        <title>Subsurface microbial communities from deep shales in Ohio and West Virginia, USA.</title>
        <authorList>
            <person name="Wrighton K."/>
        </authorList>
    </citation>
    <scope>NUCLEOTIDE SEQUENCE [LARGE SCALE GENOMIC DNA]</scope>
    <source>
        <strain evidence="3 4">MSL 6dP</strain>
    </source>
</reference>
<dbReference type="CDD" id="cd02966">
    <property type="entry name" value="TlpA_like_family"/>
    <property type="match status" value="1"/>
</dbReference>
<keyword evidence="1" id="KW-0472">Membrane</keyword>
<keyword evidence="1" id="KW-0812">Transmembrane</keyword>
<feature type="domain" description="Thioredoxin" evidence="2">
    <location>
        <begin position="35"/>
        <end position="170"/>
    </location>
</feature>
<feature type="transmembrane region" description="Helical" evidence="1">
    <location>
        <begin position="6"/>
        <end position="27"/>
    </location>
</feature>
<dbReference type="InterPro" id="IPR036249">
    <property type="entry name" value="Thioredoxin-like_sf"/>
</dbReference>